<protein>
    <recommendedName>
        <fullName evidence="3">Beta-hydroxyacyl-ACP dehydratase</fullName>
    </recommendedName>
</protein>
<evidence type="ECO:0000256" key="1">
    <source>
        <dbReference type="ARBA" id="ARBA00023239"/>
    </source>
</evidence>
<name>A0A0F9X251_9ZZZZ</name>
<organism evidence="2">
    <name type="scientific">marine sediment metagenome</name>
    <dbReference type="NCBI Taxonomy" id="412755"/>
    <lineage>
        <taxon>unclassified sequences</taxon>
        <taxon>metagenomes</taxon>
        <taxon>ecological metagenomes</taxon>
    </lineage>
</organism>
<dbReference type="InterPro" id="IPR013114">
    <property type="entry name" value="FabA_FabZ"/>
</dbReference>
<dbReference type="PANTHER" id="PTHR30272:SF1">
    <property type="entry name" value="3-HYDROXYACYL-[ACYL-CARRIER-PROTEIN] DEHYDRATASE"/>
    <property type="match status" value="1"/>
</dbReference>
<gene>
    <name evidence="2" type="ORF">LCGC14_0203890</name>
</gene>
<keyword evidence="1" id="KW-0456">Lyase</keyword>
<dbReference type="CDD" id="cd01288">
    <property type="entry name" value="FabZ"/>
    <property type="match status" value="1"/>
</dbReference>
<reference evidence="2" key="1">
    <citation type="journal article" date="2015" name="Nature">
        <title>Complex archaea that bridge the gap between prokaryotes and eukaryotes.</title>
        <authorList>
            <person name="Spang A."/>
            <person name="Saw J.H."/>
            <person name="Jorgensen S.L."/>
            <person name="Zaremba-Niedzwiedzka K."/>
            <person name="Martijn J."/>
            <person name="Lind A.E."/>
            <person name="van Eijk R."/>
            <person name="Schleper C."/>
            <person name="Guy L."/>
            <person name="Ettema T.J."/>
        </authorList>
    </citation>
    <scope>NUCLEOTIDE SEQUENCE</scope>
</reference>
<proteinExistence type="predicted"/>
<dbReference type="SUPFAM" id="SSF54637">
    <property type="entry name" value="Thioesterase/thiol ester dehydrase-isomerase"/>
    <property type="match status" value="1"/>
</dbReference>
<dbReference type="InterPro" id="IPR029069">
    <property type="entry name" value="HotDog_dom_sf"/>
</dbReference>
<dbReference type="Pfam" id="PF07977">
    <property type="entry name" value="FabA"/>
    <property type="match status" value="1"/>
</dbReference>
<dbReference type="PANTHER" id="PTHR30272">
    <property type="entry name" value="3-HYDROXYACYL-[ACYL-CARRIER-PROTEIN] DEHYDRATASE"/>
    <property type="match status" value="1"/>
</dbReference>
<dbReference type="EMBL" id="LAZR01000091">
    <property type="protein sequence ID" value="KKN92861.1"/>
    <property type="molecule type" value="Genomic_DNA"/>
</dbReference>
<sequence length="167" mass="18461">MRFQLVDRIESIEPGRRIVTIKALTLAEEYLGDHFPAFPVMPGVLMLEALTQSAAWLVRVAQDFSKSVILLKKAQNVRYATFVAPGNILRCELELISIDDEVAKFKGTGLVNDKKAVTGKLELTCFSLSERKGLAPEIDEAIIEEMKHRFRLIHGPAALAASEQPAG</sequence>
<dbReference type="Gene3D" id="3.10.129.10">
    <property type="entry name" value="Hotdog Thioesterase"/>
    <property type="match status" value="1"/>
</dbReference>
<evidence type="ECO:0008006" key="3">
    <source>
        <dbReference type="Google" id="ProtNLM"/>
    </source>
</evidence>
<dbReference type="GO" id="GO:0016829">
    <property type="term" value="F:lyase activity"/>
    <property type="evidence" value="ECO:0007669"/>
    <property type="project" value="UniProtKB-KW"/>
</dbReference>
<dbReference type="AlphaFoldDB" id="A0A0F9X251"/>
<evidence type="ECO:0000313" key="2">
    <source>
        <dbReference type="EMBL" id="KKN92861.1"/>
    </source>
</evidence>
<accession>A0A0F9X251</accession>
<comment type="caution">
    <text evidence="2">The sequence shown here is derived from an EMBL/GenBank/DDBJ whole genome shotgun (WGS) entry which is preliminary data.</text>
</comment>